<reference evidence="1 2" key="1">
    <citation type="submission" date="2019-01" db="EMBL/GenBank/DDBJ databases">
        <authorList>
            <consortium name="Pathogen Informatics"/>
        </authorList>
    </citation>
    <scope>NUCLEOTIDE SEQUENCE [LARGE SCALE GENOMIC DNA]</scope>
    <source>
        <strain evidence="1 2">NCTC10118</strain>
    </source>
</reference>
<gene>
    <name evidence="1" type="ORF">NCTC10118_00571</name>
</gene>
<protein>
    <submittedName>
        <fullName evidence="1">Uncharacterized protein</fullName>
    </submittedName>
</protein>
<dbReference type="RefSeq" id="WP_129621769.1">
    <property type="nucleotide sequence ID" value="NZ_LR214972.1"/>
</dbReference>
<name>A0A449AEZ2_9BACT</name>
<dbReference type="EMBL" id="LR214972">
    <property type="protein sequence ID" value="VEU63542.1"/>
    <property type="molecule type" value="Genomic_DNA"/>
</dbReference>
<dbReference type="OrthoDB" id="398729at2"/>
<dbReference type="AlphaFoldDB" id="A0A449AEZ2"/>
<sequence>MVWDRDDLNRKMIKTGKSIIFDRFVNEIDFHPTIIFVDDLGNLYYLKTRGVYDRDGFFRNPINNEILIKNTKKVALKRQLCWHNSNF</sequence>
<accession>A0A449AEZ2</accession>
<evidence type="ECO:0000313" key="1">
    <source>
        <dbReference type="EMBL" id="VEU63542.1"/>
    </source>
</evidence>
<proteinExistence type="predicted"/>
<dbReference type="Proteomes" id="UP000289952">
    <property type="component" value="Chromosome"/>
</dbReference>
<evidence type="ECO:0000313" key="2">
    <source>
        <dbReference type="Proteomes" id="UP000289952"/>
    </source>
</evidence>
<keyword evidence="2" id="KW-1185">Reference proteome</keyword>
<organism evidence="1 2">
    <name type="scientific">Mycoplasmopsis bovirhinis</name>
    <dbReference type="NCBI Taxonomy" id="29553"/>
    <lineage>
        <taxon>Bacteria</taxon>
        <taxon>Bacillati</taxon>
        <taxon>Mycoplasmatota</taxon>
        <taxon>Mycoplasmoidales</taxon>
        <taxon>Metamycoplasmataceae</taxon>
        <taxon>Mycoplasmopsis</taxon>
    </lineage>
</organism>